<organism evidence="1 2">
    <name type="scientific">Rathayibacter rathayi</name>
    <name type="common">Corynebacterium rathayi</name>
    <dbReference type="NCBI Taxonomy" id="33887"/>
    <lineage>
        <taxon>Bacteria</taxon>
        <taxon>Bacillati</taxon>
        <taxon>Actinomycetota</taxon>
        <taxon>Actinomycetes</taxon>
        <taxon>Micrococcales</taxon>
        <taxon>Microbacteriaceae</taxon>
        <taxon>Rathayibacter</taxon>
    </lineage>
</organism>
<accession>A0ABX5ABM8</accession>
<dbReference type="Proteomes" id="UP000239698">
    <property type="component" value="Unassembled WGS sequence"/>
</dbReference>
<dbReference type="EMBL" id="PSVT01000013">
    <property type="protein sequence ID" value="PPH77035.1"/>
    <property type="molecule type" value="Genomic_DNA"/>
</dbReference>
<evidence type="ECO:0000313" key="1">
    <source>
        <dbReference type="EMBL" id="PPH77035.1"/>
    </source>
</evidence>
<evidence type="ECO:0000313" key="2">
    <source>
        <dbReference type="Proteomes" id="UP000239698"/>
    </source>
</evidence>
<keyword evidence="2" id="KW-1185">Reference proteome</keyword>
<dbReference type="Gene3D" id="3.40.50.450">
    <property type="match status" value="1"/>
</dbReference>
<comment type="caution">
    <text evidence="1">The sequence shown here is derived from an EMBL/GenBank/DDBJ whole genome shotgun (WGS) entry which is preliminary data.</text>
</comment>
<protein>
    <recommendedName>
        <fullName evidence="3">Nucleoside 2-deoxyribosyltransferase</fullName>
    </recommendedName>
</protein>
<name>A0ABX5ABM8_RATRA</name>
<proteinExistence type="predicted"/>
<dbReference type="GeneID" id="49819338"/>
<reference evidence="1 2" key="1">
    <citation type="submission" date="2018-02" db="EMBL/GenBank/DDBJ databases">
        <title>Bacteriophage NCPPB3778 and a type I-E CRISPR drive the evolution of the US Biological Select Agent, Rathayibacter toxicus.</title>
        <authorList>
            <person name="Davis E.W.II."/>
            <person name="Tabima J.F."/>
            <person name="Weisberg A.J."/>
            <person name="Lopes L.D."/>
            <person name="Wiseman M.S."/>
            <person name="Wiseman M.S."/>
            <person name="Pupko T."/>
            <person name="Belcher M.S."/>
            <person name="Sechler A.J."/>
            <person name="Tancos M.A."/>
            <person name="Schroeder B.K."/>
            <person name="Murray T.D."/>
            <person name="Luster D.G."/>
            <person name="Schneider W.L."/>
            <person name="Rogers E."/>
            <person name="Andreote F.D."/>
            <person name="Grunwald N.J."/>
            <person name="Putnam M.L."/>
            <person name="Chang J.H."/>
        </authorList>
    </citation>
    <scope>NUCLEOTIDE SEQUENCE [LARGE SCALE GENOMIC DNA]</scope>
    <source>
        <strain evidence="1 2">AY1D6</strain>
    </source>
</reference>
<dbReference type="SUPFAM" id="SSF52309">
    <property type="entry name" value="N-(deoxy)ribosyltransferase-like"/>
    <property type="match status" value="1"/>
</dbReference>
<evidence type="ECO:0008006" key="3">
    <source>
        <dbReference type="Google" id="ProtNLM"/>
    </source>
</evidence>
<sequence length="175" mass="19132">MKQPRRVFVAGTIQGANRGVQMEGQGYRTRISELFKAAFPDTECFDPSAEVLDQLSVPSTAQLIQTIAIESPPILQTTQLPSPLRALRKTFVDTTQSVESFDLCVAYLPGHMPSMGTAMEMYAAHRSGVPIVTITDMVGNLAIASVSDWIVADLHSFETWLADMVAVLETESRAQ</sequence>
<gene>
    <name evidence="1" type="ORF">C5C40_07760</name>
</gene>
<dbReference type="RefSeq" id="WP_097167541.1">
    <property type="nucleotide sequence ID" value="NZ_CP028129.1"/>
</dbReference>